<dbReference type="Proteomes" id="UP000824120">
    <property type="component" value="Chromosome 12"/>
</dbReference>
<evidence type="ECO:0008006" key="3">
    <source>
        <dbReference type="Google" id="ProtNLM"/>
    </source>
</evidence>
<dbReference type="EMBL" id="JACXVP010000012">
    <property type="protein sequence ID" value="KAG5571131.1"/>
    <property type="molecule type" value="Genomic_DNA"/>
</dbReference>
<sequence>MDENIVKDHLVSVCCANEIILSSGLIKVSYQSQILGNFQFDVGKGRTLLSIARMYMVDNKFLYFKTFNPPPPTRQPLKVELGNLMIFPDTRFEENIFKVSLQNLKNIKVLPLCRSTHTSNPIELHQFFKFLLEHAINLEKLVIVPDHKDCNNCSSNTTNLMKYLFAFPTSAIISLGPVSHNVFYKLFETLE</sequence>
<evidence type="ECO:0000313" key="2">
    <source>
        <dbReference type="Proteomes" id="UP000824120"/>
    </source>
</evidence>
<accession>A0A9J5W691</accession>
<organism evidence="1 2">
    <name type="scientific">Solanum commersonii</name>
    <name type="common">Commerson's wild potato</name>
    <name type="synonym">Commerson's nightshade</name>
    <dbReference type="NCBI Taxonomy" id="4109"/>
    <lineage>
        <taxon>Eukaryota</taxon>
        <taxon>Viridiplantae</taxon>
        <taxon>Streptophyta</taxon>
        <taxon>Embryophyta</taxon>
        <taxon>Tracheophyta</taxon>
        <taxon>Spermatophyta</taxon>
        <taxon>Magnoliopsida</taxon>
        <taxon>eudicotyledons</taxon>
        <taxon>Gunneridae</taxon>
        <taxon>Pentapetalae</taxon>
        <taxon>asterids</taxon>
        <taxon>lamiids</taxon>
        <taxon>Solanales</taxon>
        <taxon>Solanaceae</taxon>
        <taxon>Solanoideae</taxon>
        <taxon>Solaneae</taxon>
        <taxon>Solanum</taxon>
    </lineage>
</organism>
<gene>
    <name evidence="1" type="ORF">H5410_060897</name>
</gene>
<feature type="non-terminal residue" evidence="1">
    <location>
        <position position="1"/>
    </location>
</feature>
<dbReference type="AlphaFoldDB" id="A0A9J5W691"/>
<protein>
    <recommendedName>
        <fullName evidence="3">FBD domain-containing protein</fullName>
    </recommendedName>
</protein>
<comment type="caution">
    <text evidence="1">The sequence shown here is derived from an EMBL/GenBank/DDBJ whole genome shotgun (WGS) entry which is preliminary data.</text>
</comment>
<keyword evidence="2" id="KW-1185">Reference proteome</keyword>
<proteinExistence type="predicted"/>
<reference evidence="1 2" key="1">
    <citation type="submission" date="2020-09" db="EMBL/GenBank/DDBJ databases">
        <title>De no assembly of potato wild relative species, Solanum commersonii.</title>
        <authorList>
            <person name="Cho K."/>
        </authorList>
    </citation>
    <scope>NUCLEOTIDE SEQUENCE [LARGE SCALE GENOMIC DNA]</scope>
    <source>
        <strain evidence="1">LZ3.2</strain>
        <tissue evidence="1">Leaf</tissue>
    </source>
</reference>
<evidence type="ECO:0000313" key="1">
    <source>
        <dbReference type="EMBL" id="KAG5571131.1"/>
    </source>
</evidence>
<name>A0A9J5W691_SOLCO</name>